<dbReference type="InterPro" id="IPR016181">
    <property type="entry name" value="Acyl_CoA_acyltransferase"/>
</dbReference>
<evidence type="ECO:0000313" key="2">
    <source>
        <dbReference type="EMBL" id="KMZ64469.1"/>
    </source>
</evidence>
<dbReference type="EMBL" id="LFYR01001151">
    <property type="protein sequence ID" value="KMZ64469.1"/>
    <property type="molecule type" value="Genomic_DNA"/>
</dbReference>
<keyword evidence="2" id="KW-0808">Transferase</keyword>
<dbReference type="AlphaFoldDB" id="A0A0K9P624"/>
<evidence type="ECO:0000313" key="3">
    <source>
        <dbReference type="Proteomes" id="UP000036987"/>
    </source>
</evidence>
<evidence type="ECO:0000259" key="1">
    <source>
        <dbReference type="PROSITE" id="PS51186"/>
    </source>
</evidence>
<dbReference type="PANTHER" id="PTHR47370">
    <property type="entry name" value="ACYL-COA N-ACYLTRANSFERASES (NAT) SUPERFAMILY PROTEIN"/>
    <property type="match status" value="1"/>
</dbReference>
<proteinExistence type="predicted"/>
<feature type="domain" description="N-acetyltransferase" evidence="1">
    <location>
        <begin position="7"/>
        <end position="172"/>
    </location>
</feature>
<dbReference type="OrthoDB" id="41532at2759"/>
<accession>A0A0K9P624</accession>
<dbReference type="PROSITE" id="PS51186">
    <property type="entry name" value="GNAT"/>
    <property type="match status" value="1"/>
</dbReference>
<dbReference type="OMA" id="AKYAYMA"/>
<dbReference type="InterPro" id="IPR000182">
    <property type="entry name" value="GNAT_dom"/>
</dbReference>
<dbReference type="GO" id="GO:0016747">
    <property type="term" value="F:acyltransferase activity, transferring groups other than amino-acyl groups"/>
    <property type="evidence" value="ECO:0007669"/>
    <property type="project" value="InterPro"/>
</dbReference>
<dbReference type="SUPFAM" id="SSF55729">
    <property type="entry name" value="Acyl-CoA N-acyltransferases (Nat)"/>
    <property type="match status" value="1"/>
</dbReference>
<protein>
    <submittedName>
        <fullName evidence="2">Acyl-CoA N-acyltransferases (NAT) superfamily protein</fullName>
    </submittedName>
</protein>
<dbReference type="PANTHER" id="PTHR47370:SF6">
    <property type="entry name" value="N-ACETYLTRANSFERASE HLS1-RELATED"/>
    <property type="match status" value="1"/>
</dbReference>
<keyword evidence="2" id="KW-0012">Acyltransferase</keyword>
<dbReference type="Gene3D" id="3.40.630.30">
    <property type="match status" value="1"/>
</dbReference>
<sequence>MMKVSKLCVREFDANKDSLKVIEMEHMSSTVKTKNETSFLFDLLGDPLARIRCFTDRIMLVAVYGDEEEIVGVIRCCIKMVSVLRRKSQCSRIGYVLGLRTSPKYRRRGVGTKLVEKVEEWCRNKGAEYIYMATDRTNTASLNLFTFKFSYVKFRSLSILVRPVHAHRLPLSEATIIPLPPSIAVPLYTRVFASVEFFPNEDIAAILSSPFTLGTFLAVPRRSGKQTSSGFAMMSVWNSKDVFRIQVKGISMVHRKVLGLVRAADERFPWLRIPSVPDLSTKFGVYFMYGLYMEGKVGARLMTSLCNFAHNMAREDDGCAAVVTEVGRMDPMKSAVSHWKSMSFDEDVWCVKWLGDKTPNPSVLHHLDWIKSQPSNDVIFVDPRDF</sequence>
<dbReference type="Pfam" id="PF00583">
    <property type="entry name" value="Acetyltransf_1"/>
    <property type="match status" value="1"/>
</dbReference>
<gene>
    <name evidence="2" type="ORF">ZOSMA_36G00780</name>
</gene>
<keyword evidence="3" id="KW-1185">Reference proteome</keyword>
<dbReference type="InterPro" id="IPR052810">
    <property type="entry name" value="Plant_NAT"/>
</dbReference>
<name>A0A0K9P624_ZOSMR</name>
<dbReference type="GO" id="GO:0009734">
    <property type="term" value="P:auxin-activated signaling pathway"/>
    <property type="evidence" value="ECO:0000318"/>
    <property type="project" value="GO_Central"/>
</dbReference>
<dbReference type="Proteomes" id="UP000036987">
    <property type="component" value="Unassembled WGS sequence"/>
</dbReference>
<organism evidence="2 3">
    <name type="scientific">Zostera marina</name>
    <name type="common">Eelgrass</name>
    <dbReference type="NCBI Taxonomy" id="29655"/>
    <lineage>
        <taxon>Eukaryota</taxon>
        <taxon>Viridiplantae</taxon>
        <taxon>Streptophyta</taxon>
        <taxon>Embryophyta</taxon>
        <taxon>Tracheophyta</taxon>
        <taxon>Spermatophyta</taxon>
        <taxon>Magnoliopsida</taxon>
        <taxon>Liliopsida</taxon>
        <taxon>Zosteraceae</taxon>
        <taxon>Zostera</taxon>
    </lineage>
</organism>
<comment type="caution">
    <text evidence="2">The sequence shown here is derived from an EMBL/GenBank/DDBJ whole genome shotgun (WGS) entry which is preliminary data.</text>
</comment>
<reference evidence="3" key="1">
    <citation type="journal article" date="2016" name="Nature">
        <title>The genome of the seagrass Zostera marina reveals angiosperm adaptation to the sea.</title>
        <authorList>
            <person name="Olsen J.L."/>
            <person name="Rouze P."/>
            <person name="Verhelst B."/>
            <person name="Lin Y.-C."/>
            <person name="Bayer T."/>
            <person name="Collen J."/>
            <person name="Dattolo E."/>
            <person name="De Paoli E."/>
            <person name="Dittami S."/>
            <person name="Maumus F."/>
            <person name="Michel G."/>
            <person name="Kersting A."/>
            <person name="Lauritano C."/>
            <person name="Lohaus R."/>
            <person name="Toepel M."/>
            <person name="Tonon T."/>
            <person name="Vanneste K."/>
            <person name="Amirebrahimi M."/>
            <person name="Brakel J."/>
            <person name="Bostroem C."/>
            <person name="Chovatia M."/>
            <person name="Grimwood J."/>
            <person name="Jenkins J.W."/>
            <person name="Jueterbock A."/>
            <person name="Mraz A."/>
            <person name="Stam W.T."/>
            <person name="Tice H."/>
            <person name="Bornberg-Bauer E."/>
            <person name="Green P.J."/>
            <person name="Pearson G.A."/>
            <person name="Procaccini G."/>
            <person name="Duarte C.M."/>
            <person name="Schmutz J."/>
            <person name="Reusch T.B.H."/>
            <person name="Van de Peer Y."/>
        </authorList>
    </citation>
    <scope>NUCLEOTIDE SEQUENCE [LARGE SCALE GENOMIC DNA]</scope>
    <source>
        <strain evidence="3">cv. Finnish</strain>
    </source>
</reference>
<dbReference type="CDD" id="cd04301">
    <property type="entry name" value="NAT_SF"/>
    <property type="match status" value="1"/>
</dbReference>